<keyword evidence="2" id="KW-0732">Signal</keyword>
<proteinExistence type="predicted"/>
<gene>
    <name evidence="3" type="ORF">EC973_008666</name>
</gene>
<dbReference type="Pfam" id="PF04185">
    <property type="entry name" value="Phosphoesterase"/>
    <property type="match status" value="1"/>
</dbReference>
<dbReference type="GO" id="GO:0016788">
    <property type="term" value="F:hydrolase activity, acting on ester bonds"/>
    <property type="evidence" value="ECO:0007669"/>
    <property type="project" value="InterPro"/>
</dbReference>
<feature type="signal peptide" evidence="2">
    <location>
        <begin position="1"/>
        <end position="17"/>
    </location>
</feature>
<dbReference type="AlphaFoldDB" id="A0A8H7BTD7"/>
<comment type="caution">
    <text evidence="3">The sequence shown here is derived from an EMBL/GenBank/DDBJ whole genome shotgun (WGS) entry which is preliminary data.</text>
</comment>
<dbReference type="PANTHER" id="PTHR31956:SF8">
    <property type="entry name" value="ACID PHOSPHATASE PHOA (AFU_ORTHOLOGUE AFUA_1G03570)"/>
    <property type="match status" value="1"/>
</dbReference>
<keyword evidence="1" id="KW-0378">Hydrolase</keyword>
<protein>
    <recommendedName>
        <fullName evidence="5">Acid phosphatase</fullName>
    </recommendedName>
</protein>
<sequence>MYRILLLCLAFCPYLLALPVIQKRDNIVPGKHFDRVVIFIFENQKYSVAAKDKYLSSLASRYNGVVLTNYLAIQHPSQPNYIALTSGSTDGTNDDDESNINRKSIVDLLESKNISWKSYQEDYPGNCNKKMDIGSYARKHNPFISYTTISKNKDRCAKIVNSKELDRDIENGQVPQYVFYTPNIDNDAHDTNMTYAGKWFQKYLEARIQKPAFNKNTMFVVTFDEDDGSTKNNKVMTILFGPDFHRNSTAKEDDTRYNHYSLLRTIEDNWNLGDFGLHDHDASPITL</sequence>
<dbReference type="Gene3D" id="3.40.720.10">
    <property type="entry name" value="Alkaline Phosphatase, subunit A"/>
    <property type="match status" value="1"/>
</dbReference>
<reference evidence="3" key="1">
    <citation type="submission" date="2020-01" db="EMBL/GenBank/DDBJ databases">
        <title>Genome Sequencing of Three Apophysomyces-Like Fungal Strains Confirms a Novel Fungal Genus in the Mucoromycota with divergent Burkholderia-like Endosymbiotic Bacteria.</title>
        <authorList>
            <person name="Stajich J.E."/>
            <person name="Macias A.M."/>
            <person name="Carter-House D."/>
            <person name="Lovett B."/>
            <person name="Kasson L.R."/>
            <person name="Berry K."/>
            <person name="Grigoriev I."/>
            <person name="Chang Y."/>
            <person name="Spatafora J."/>
            <person name="Kasson M.T."/>
        </authorList>
    </citation>
    <scope>NUCLEOTIDE SEQUENCE</scope>
    <source>
        <strain evidence="3">NRRL A-21654</strain>
    </source>
</reference>
<dbReference type="InterPro" id="IPR017850">
    <property type="entry name" value="Alkaline_phosphatase_core_sf"/>
</dbReference>
<accession>A0A8H7BTD7</accession>
<feature type="chain" id="PRO_5034517930" description="Acid phosphatase" evidence="2">
    <location>
        <begin position="18"/>
        <end position="287"/>
    </location>
</feature>
<organism evidence="3 4">
    <name type="scientific">Apophysomyces ossiformis</name>
    <dbReference type="NCBI Taxonomy" id="679940"/>
    <lineage>
        <taxon>Eukaryota</taxon>
        <taxon>Fungi</taxon>
        <taxon>Fungi incertae sedis</taxon>
        <taxon>Mucoromycota</taxon>
        <taxon>Mucoromycotina</taxon>
        <taxon>Mucoromycetes</taxon>
        <taxon>Mucorales</taxon>
        <taxon>Mucorineae</taxon>
        <taxon>Mucoraceae</taxon>
        <taxon>Apophysomyces</taxon>
    </lineage>
</organism>
<evidence type="ECO:0000256" key="1">
    <source>
        <dbReference type="ARBA" id="ARBA00022801"/>
    </source>
</evidence>
<keyword evidence="4" id="KW-1185">Reference proteome</keyword>
<evidence type="ECO:0000256" key="2">
    <source>
        <dbReference type="SAM" id="SignalP"/>
    </source>
</evidence>
<dbReference type="OrthoDB" id="5135119at2759"/>
<dbReference type="GO" id="GO:0009395">
    <property type="term" value="P:phospholipid catabolic process"/>
    <property type="evidence" value="ECO:0007669"/>
    <property type="project" value="TreeGrafter"/>
</dbReference>
<dbReference type="Proteomes" id="UP000605846">
    <property type="component" value="Unassembled WGS sequence"/>
</dbReference>
<dbReference type="PANTHER" id="PTHR31956">
    <property type="entry name" value="NON-SPECIFIC PHOSPHOLIPASE C4-RELATED"/>
    <property type="match status" value="1"/>
</dbReference>
<dbReference type="InterPro" id="IPR007312">
    <property type="entry name" value="Phosphoesterase"/>
</dbReference>
<evidence type="ECO:0008006" key="5">
    <source>
        <dbReference type="Google" id="ProtNLM"/>
    </source>
</evidence>
<dbReference type="EMBL" id="JABAYA010000077">
    <property type="protein sequence ID" value="KAF7726535.1"/>
    <property type="molecule type" value="Genomic_DNA"/>
</dbReference>
<name>A0A8H7BTD7_9FUNG</name>
<evidence type="ECO:0000313" key="3">
    <source>
        <dbReference type="EMBL" id="KAF7726535.1"/>
    </source>
</evidence>
<evidence type="ECO:0000313" key="4">
    <source>
        <dbReference type="Proteomes" id="UP000605846"/>
    </source>
</evidence>